<dbReference type="InterPro" id="IPR027417">
    <property type="entry name" value="P-loop_NTPase"/>
</dbReference>
<dbReference type="GO" id="GO:0005737">
    <property type="term" value="C:cytoplasm"/>
    <property type="evidence" value="ECO:0007669"/>
    <property type="project" value="UniProtKB-SubCell"/>
</dbReference>
<protein>
    <recommendedName>
        <fullName evidence="3">Small ribosomal subunit biogenesis GTPase RsgA</fullName>
        <ecNumber evidence="3">3.6.1.-</ecNumber>
    </recommendedName>
</protein>
<dbReference type="GO" id="GO:0042274">
    <property type="term" value="P:ribosomal small subunit biogenesis"/>
    <property type="evidence" value="ECO:0007669"/>
    <property type="project" value="UniProtKB-UniRule"/>
</dbReference>
<feature type="binding site" evidence="3">
    <location>
        <begin position="177"/>
        <end position="185"/>
    </location>
    <ligand>
        <name>GTP</name>
        <dbReference type="ChEBI" id="CHEBI:37565"/>
    </ligand>
</feature>
<feature type="binding site" evidence="3">
    <location>
        <position position="259"/>
    </location>
    <ligand>
        <name>Zn(2+)</name>
        <dbReference type="ChEBI" id="CHEBI:29105"/>
    </ligand>
</feature>
<dbReference type="CDD" id="cd01854">
    <property type="entry name" value="YjeQ_EngC"/>
    <property type="match status" value="1"/>
</dbReference>
<dbReference type="PANTHER" id="PTHR32120:SF11">
    <property type="entry name" value="SMALL RIBOSOMAL SUBUNIT BIOGENESIS GTPASE RSGA 1, MITOCHONDRIAL-RELATED"/>
    <property type="match status" value="1"/>
</dbReference>
<keyword evidence="3" id="KW-0694">RNA-binding</keyword>
<dbReference type="PROSITE" id="PS50936">
    <property type="entry name" value="ENGC_GTPASE"/>
    <property type="match status" value="1"/>
</dbReference>
<comment type="cofactor">
    <cofactor evidence="3">
        <name>Zn(2+)</name>
        <dbReference type="ChEBI" id="CHEBI:29105"/>
    </cofactor>
    <text evidence="3">Binds 1 zinc ion per subunit.</text>
</comment>
<dbReference type="Pfam" id="PF03193">
    <property type="entry name" value="RsgA_GTPase"/>
    <property type="match status" value="1"/>
</dbReference>
<evidence type="ECO:0000313" key="7">
    <source>
        <dbReference type="Proteomes" id="UP000179266"/>
    </source>
</evidence>
<dbReference type="SUPFAM" id="SSF52540">
    <property type="entry name" value="P-loop containing nucleoside triphosphate hydrolases"/>
    <property type="match status" value="1"/>
</dbReference>
<feature type="binding site" evidence="3">
    <location>
        <position position="264"/>
    </location>
    <ligand>
        <name>Zn(2+)</name>
        <dbReference type="ChEBI" id="CHEBI:29105"/>
    </ligand>
</feature>
<feature type="binding site" evidence="3">
    <location>
        <position position="272"/>
    </location>
    <ligand>
        <name>Zn(2+)</name>
        <dbReference type="ChEBI" id="CHEBI:29105"/>
    </ligand>
</feature>
<dbReference type="Gene3D" id="2.40.50.140">
    <property type="entry name" value="Nucleic acid-binding proteins"/>
    <property type="match status" value="1"/>
</dbReference>
<comment type="subcellular location">
    <subcellularLocation>
        <location evidence="3">Cytoplasm</location>
    </subcellularLocation>
</comment>
<keyword evidence="1 3" id="KW-0547">Nucleotide-binding</keyword>
<reference evidence="6 7" key="1">
    <citation type="journal article" date="2016" name="Nat. Commun.">
        <title>Thousands of microbial genomes shed light on interconnected biogeochemical processes in an aquifer system.</title>
        <authorList>
            <person name="Anantharaman K."/>
            <person name="Brown C.T."/>
            <person name="Hug L.A."/>
            <person name="Sharon I."/>
            <person name="Castelle C.J."/>
            <person name="Probst A.J."/>
            <person name="Thomas B.C."/>
            <person name="Singh A."/>
            <person name="Wilkins M.J."/>
            <person name="Karaoz U."/>
            <person name="Brodie E.L."/>
            <person name="Williams K.H."/>
            <person name="Hubbard S.S."/>
            <person name="Banfield J.F."/>
        </authorList>
    </citation>
    <scope>NUCLEOTIDE SEQUENCE [LARGE SCALE GENOMIC DNA]</scope>
</reference>
<comment type="similarity">
    <text evidence="3">Belongs to the TRAFAC class YlqF/YawG GTPase family. RsgA subfamily.</text>
</comment>
<feature type="domain" description="CP-type G" evidence="5">
    <location>
        <begin position="77"/>
        <end position="235"/>
    </location>
</feature>
<dbReference type="EMBL" id="MGDD01000072">
    <property type="protein sequence ID" value="OGL47460.1"/>
    <property type="molecule type" value="Genomic_DNA"/>
</dbReference>
<feature type="binding site" evidence="3">
    <location>
        <position position="266"/>
    </location>
    <ligand>
        <name>Zn(2+)</name>
        <dbReference type="ChEBI" id="CHEBI:29105"/>
    </ligand>
</feature>
<evidence type="ECO:0000259" key="5">
    <source>
        <dbReference type="PROSITE" id="PS51721"/>
    </source>
</evidence>
<dbReference type="GO" id="GO:0046872">
    <property type="term" value="F:metal ion binding"/>
    <property type="evidence" value="ECO:0007669"/>
    <property type="project" value="UniProtKB-KW"/>
</dbReference>
<keyword evidence="3" id="KW-0963">Cytoplasm</keyword>
<name>A0A1F7S198_9BACT</name>
<comment type="function">
    <text evidence="3">One of several proteins that assist in the late maturation steps of the functional core of the 30S ribosomal subunit. Helps release RbfA from mature subunits. May play a role in the assembly of ribosomal proteins into the subunit. Circularly permuted GTPase that catalyzes slow GTP hydrolysis, GTPase activity is stimulated by the 30S ribosomal subunit.</text>
</comment>
<proteinExistence type="inferred from homology"/>
<dbReference type="InterPro" id="IPR004881">
    <property type="entry name" value="Ribosome_biogen_GTPase_RsgA"/>
</dbReference>
<evidence type="ECO:0000256" key="1">
    <source>
        <dbReference type="ARBA" id="ARBA00022741"/>
    </source>
</evidence>
<accession>A0A1F7S198</accession>
<dbReference type="InterPro" id="IPR030378">
    <property type="entry name" value="G_CP_dom"/>
</dbReference>
<dbReference type="Gene3D" id="3.40.50.300">
    <property type="entry name" value="P-loop containing nucleotide triphosphate hydrolases"/>
    <property type="match status" value="1"/>
</dbReference>
<dbReference type="HAMAP" id="MF_01820">
    <property type="entry name" value="GTPase_RsgA"/>
    <property type="match status" value="1"/>
</dbReference>
<dbReference type="GO" id="GO:0019843">
    <property type="term" value="F:rRNA binding"/>
    <property type="evidence" value="ECO:0007669"/>
    <property type="project" value="UniProtKB-KW"/>
</dbReference>
<dbReference type="InterPro" id="IPR010914">
    <property type="entry name" value="RsgA_GTPase_dom"/>
</dbReference>
<dbReference type="NCBIfam" id="TIGR00157">
    <property type="entry name" value="ribosome small subunit-dependent GTPase A"/>
    <property type="match status" value="1"/>
</dbReference>
<dbReference type="AlphaFoldDB" id="A0A1F7S198"/>
<dbReference type="PROSITE" id="PS51721">
    <property type="entry name" value="G_CP"/>
    <property type="match status" value="1"/>
</dbReference>
<keyword evidence="3" id="KW-0479">Metal-binding</keyword>
<comment type="caution">
    <text evidence="6">The sequence shown here is derived from an EMBL/GenBank/DDBJ whole genome shotgun (WGS) entry which is preliminary data.</text>
</comment>
<gene>
    <name evidence="3" type="primary">rsgA</name>
    <name evidence="6" type="ORF">A2161_17165</name>
</gene>
<dbReference type="EC" id="3.6.1.-" evidence="3"/>
<dbReference type="SUPFAM" id="SSF50249">
    <property type="entry name" value="Nucleic acid-binding proteins"/>
    <property type="match status" value="1"/>
</dbReference>
<sequence length="300" mass="33681">MKKGKIICIEGGFSRVDIENEIFLCDLRRRLIGPRSEIQTQISVGDEVSIEIVENNHGVITQLHPRRNKLSRLSPGFNRAEDIIVANIDLQLIVVSVREPKLNTGLLNRFLVIGEKEKISSVICVNKIDLIKNSDDIQDVNNYKKLGYPVYFTSAIQNNGIEELKIILKGKTTVFIGASGVGKSSLLNSLQPELNLRTREVSATTSKGRHTTTTPSLLKWDFGGYVVDTPGLRELGLWNISKKEVGSLFPEIFSLQDKCKFRNCVHIHEPGCAIINALESGIIDQQRYKSYKLIYQSLEE</sequence>
<feature type="domain" description="EngC GTPase" evidence="4">
    <location>
        <begin position="86"/>
        <end position="233"/>
    </location>
</feature>
<keyword evidence="2 3" id="KW-0342">GTP-binding</keyword>
<feature type="binding site" evidence="3">
    <location>
        <begin position="126"/>
        <end position="129"/>
    </location>
    <ligand>
        <name>GTP</name>
        <dbReference type="ChEBI" id="CHEBI:37565"/>
    </ligand>
</feature>
<keyword evidence="3" id="KW-0699">rRNA-binding</keyword>
<keyword evidence="3" id="KW-0378">Hydrolase</keyword>
<dbReference type="Proteomes" id="UP000179266">
    <property type="component" value="Unassembled WGS sequence"/>
</dbReference>
<keyword evidence="3" id="KW-0690">Ribosome biogenesis</keyword>
<dbReference type="GO" id="GO:0005525">
    <property type="term" value="F:GTP binding"/>
    <property type="evidence" value="ECO:0007669"/>
    <property type="project" value="UniProtKB-UniRule"/>
</dbReference>
<keyword evidence="3" id="KW-0862">Zinc</keyword>
<evidence type="ECO:0000313" key="6">
    <source>
        <dbReference type="EMBL" id="OGL47460.1"/>
    </source>
</evidence>
<evidence type="ECO:0000259" key="4">
    <source>
        <dbReference type="PROSITE" id="PS50936"/>
    </source>
</evidence>
<organism evidence="6 7">
    <name type="scientific">Candidatus Schekmanbacteria bacterium RBG_13_48_7</name>
    <dbReference type="NCBI Taxonomy" id="1817878"/>
    <lineage>
        <taxon>Bacteria</taxon>
        <taxon>Candidatus Schekmaniibacteriota</taxon>
    </lineage>
</organism>
<evidence type="ECO:0000256" key="2">
    <source>
        <dbReference type="ARBA" id="ARBA00023134"/>
    </source>
</evidence>
<dbReference type="GO" id="GO:0003924">
    <property type="term" value="F:GTPase activity"/>
    <property type="evidence" value="ECO:0007669"/>
    <property type="project" value="UniProtKB-UniRule"/>
</dbReference>
<dbReference type="InterPro" id="IPR012340">
    <property type="entry name" value="NA-bd_OB-fold"/>
</dbReference>
<comment type="subunit">
    <text evidence="3">Monomer. Associates with 30S ribosomal subunit, binds 16S rRNA.</text>
</comment>
<dbReference type="PANTHER" id="PTHR32120">
    <property type="entry name" value="SMALL RIBOSOMAL SUBUNIT BIOGENESIS GTPASE RSGA"/>
    <property type="match status" value="1"/>
</dbReference>
<dbReference type="Gene3D" id="1.10.40.50">
    <property type="entry name" value="Probable gtpase engc, domain 3"/>
    <property type="match status" value="1"/>
</dbReference>
<evidence type="ECO:0000256" key="3">
    <source>
        <dbReference type="HAMAP-Rule" id="MF_01820"/>
    </source>
</evidence>